<evidence type="ECO:0000313" key="10">
    <source>
        <dbReference type="EMBL" id="KYF74560.1"/>
    </source>
</evidence>
<reference evidence="10 11" key="1">
    <citation type="submission" date="2014-02" db="EMBL/GenBank/DDBJ databases">
        <title>The small core and large imbalanced accessory genome model reveals a collaborative survival strategy of Sorangium cellulosum strains in nature.</title>
        <authorList>
            <person name="Han K."/>
            <person name="Peng R."/>
            <person name="Blom J."/>
            <person name="Li Y.-Z."/>
        </authorList>
    </citation>
    <scope>NUCLEOTIDE SEQUENCE [LARGE SCALE GENOMIC DNA]</scope>
    <source>
        <strain evidence="10 11">So0011-07</strain>
    </source>
</reference>
<feature type="chain" id="PRO_5007567443" description="cellulase" evidence="9">
    <location>
        <begin position="22"/>
        <end position="489"/>
    </location>
</feature>
<evidence type="ECO:0000256" key="7">
    <source>
        <dbReference type="ARBA" id="ARBA00023326"/>
    </source>
</evidence>
<dbReference type="PROSITE" id="PS51257">
    <property type="entry name" value="PROKAR_LIPOPROTEIN"/>
    <property type="match status" value="1"/>
</dbReference>
<dbReference type="Gene3D" id="1.50.10.10">
    <property type="match status" value="1"/>
</dbReference>
<evidence type="ECO:0000256" key="8">
    <source>
        <dbReference type="SAM" id="MobiDB-lite"/>
    </source>
</evidence>
<proteinExistence type="inferred from homology"/>
<dbReference type="AlphaFoldDB" id="A0A150R2R4"/>
<evidence type="ECO:0000313" key="11">
    <source>
        <dbReference type="Proteomes" id="UP000075635"/>
    </source>
</evidence>
<dbReference type="InterPro" id="IPR008928">
    <property type="entry name" value="6-hairpin_glycosidase_sf"/>
</dbReference>
<keyword evidence="4 10" id="KW-0378">Hydrolase</keyword>
<gene>
    <name evidence="10" type="ORF">BE17_48950</name>
</gene>
<keyword evidence="6" id="KW-0326">Glycosidase</keyword>
<comment type="catalytic activity">
    <reaction evidence="1">
        <text>Endohydrolysis of (1-&gt;4)-beta-D-glucosidic linkages in cellulose, lichenin and cereal beta-D-glucans.</text>
        <dbReference type="EC" id="3.2.1.4"/>
    </reaction>
</comment>
<evidence type="ECO:0000256" key="6">
    <source>
        <dbReference type="ARBA" id="ARBA00023295"/>
    </source>
</evidence>
<evidence type="ECO:0000256" key="9">
    <source>
        <dbReference type="SAM" id="SignalP"/>
    </source>
</evidence>
<feature type="region of interest" description="Disordered" evidence="8">
    <location>
        <begin position="28"/>
        <end position="79"/>
    </location>
</feature>
<dbReference type="EMBL" id="JEMB01003257">
    <property type="protein sequence ID" value="KYF74560.1"/>
    <property type="molecule type" value="Genomic_DNA"/>
</dbReference>
<dbReference type="GO" id="GO:0030245">
    <property type="term" value="P:cellulose catabolic process"/>
    <property type="evidence" value="ECO:0007669"/>
    <property type="project" value="UniProtKB-KW"/>
</dbReference>
<comment type="caution">
    <text evidence="10">The sequence shown here is derived from an EMBL/GenBank/DDBJ whole genome shotgun (WGS) entry which is preliminary data.</text>
</comment>
<organism evidence="10 11">
    <name type="scientific">Sorangium cellulosum</name>
    <name type="common">Polyangium cellulosum</name>
    <dbReference type="NCBI Taxonomy" id="56"/>
    <lineage>
        <taxon>Bacteria</taxon>
        <taxon>Pseudomonadati</taxon>
        <taxon>Myxococcota</taxon>
        <taxon>Polyangia</taxon>
        <taxon>Polyangiales</taxon>
        <taxon>Polyangiaceae</taxon>
        <taxon>Sorangium</taxon>
    </lineage>
</organism>
<comment type="similarity">
    <text evidence="2">Belongs to the glycosyl hydrolase 8 (cellulase D) family.</text>
</comment>
<dbReference type="InterPro" id="IPR002037">
    <property type="entry name" value="Glyco_hydro_8"/>
</dbReference>
<keyword evidence="7" id="KW-0624">Polysaccharide degradation</keyword>
<dbReference type="EC" id="3.2.1.4" evidence="3"/>
<keyword evidence="7" id="KW-0119">Carbohydrate metabolism</keyword>
<evidence type="ECO:0000256" key="1">
    <source>
        <dbReference type="ARBA" id="ARBA00000966"/>
    </source>
</evidence>
<name>A0A150R2R4_SORCE</name>
<evidence type="ECO:0000256" key="2">
    <source>
        <dbReference type="ARBA" id="ARBA00009209"/>
    </source>
</evidence>
<dbReference type="Pfam" id="PF01270">
    <property type="entry name" value="Glyco_hydro_8"/>
    <property type="match status" value="1"/>
</dbReference>
<accession>A0A150R2R4</accession>
<keyword evidence="5" id="KW-0136">Cellulose degradation</keyword>
<evidence type="ECO:0000256" key="3">
    <source>
        <dbReference type="ARBA" id="ARBA00012601"/>
    </source>
</evidence>
<dbReference type="InterPro" id="IPR012341">
    <property type="entry name" value="6hp_glycosidase-like_sf"/>
</dbReference>
<dbReference type="Proteomes" id="UP000075635">
    <property type="component" value="Unassembled WGS sequence"/>
</dbReference>
<dbReference type="SUPFAM" id="SSF48208">
    <property type="entry name" value="Six-hairpin glycosidases"/>
    <property type="match status" value="1"/>
</dbReference>
<keyword evidence="9" id="KW-0732">Signal</keyword>
<evidence type="ECO:0000256" key="5">
    <source>
        <dbReference type="ARBA" id="ARBA00023001"/>
    </source>
</evidence>
<evidence type="ECO:0000256" key="4">
    <source>
        <dbReference type="ARBA" id="ARBA00022801"/>
    </source>
</evidence>
<sequence length="489" mass="53714">MNLRTLTFPVVSSWFAFTVIACAPSNQGSQVGSPGQASAVSPASSVAPDGTSSQSGAAQAPAAAEPAPQRPPLRPAAKGAYSTGEYRNLFAELGHKPAEIDAKIAKAYEQLFHGDPKEQAVLFAAGKNADGPKAYIMDIGNGDVRSEGMSYGMMIAVQVDRKDDFDALWNWAKSHMVHAEPRHPGFGYFSWQMRPDGTAIDENPAPDAEEYFATALLFASHRWGNGKGIYDYRKEALKLLDAMKNRKSITGTVNAGKRKATLLSLFNAEHKMVRFTPDQDNFSKNGDHTDPSYHLPAFYELWALWGPEADRAFWAEAAKVSRDYFIKTTHPKTGLAPDYANFDGTPKAASWDAGTANFRYDAFRTAMNWSVDAAWWAKDPRETELSDRILAFFESQGPKYKANFTLDGKPIVEHDSLGLVSMNGVAALAATHPRAWNFVEDVYTREAPTGKWRYYDGMLYTMSLLHLSGKFRVIMPPAQPAASAAASKN</sequence>
<feature type="signal peptide" evidence="9">
    <location>
        <begin position="1"/>
        <end position="21"/>
    </location>
</feature>
<protein>
    <recommendedName>
        <fullName evidence="3">cellulase</fullName>
        <ecNumber evidence="3">3.2.1.4</ecNumber>
    </recommendedName>
</protein>
<dbReference type="GO" id="GO:0008810">
    <property type="term" value="F:cellulase activity"/>
    <property type="evidence" value="ECO:0007669"/>
    <property type="project" value="UniProtKB-EC"/>
</dbReference>
<feature type="compositionally biased region" description="Low complexity" evidence="8">
    <location>
        <begin position="57"/>
        <end position="67"/>
    </location>
</feature>
<feature type="compositionally biased region" description="Low complexity" evidence="8">
    <location>
        <begin position="37"/>
        <end position="48"/>
    </location>
</feature>
<dbReference type="PRINTS" id="PR00735">
    <property type="entry name" value="GLHYDRLASE8"/>
</dbReference>